<feature type="compositionally biased region" description="Basic and acidic residues" evidence="4">
    <location>
        <begin position="1394"/>
        <end position="1419"/>
    </location>
</feature>
<dbReference type="InterPro" id="IPR001969">
    <property type="entry name" value="Aspartic_peptidase_AS"/>
</dbReference>
<dbReference type="InterPro" id="IPR021109">
    <property type="entry name" value="Peptidase_aspartic_dom_sf"/>
</dbReference>
<feature type="compositionally biased region" description="Basic and acidic residues" evidence="4">
    <location>
        <begin position="417"/>
        <end position="444"/>
    </location>
</feature>
<keyword evidence="3" id="KW-0479">Metal-binding</keyword>
<protein>
    <recommendedName>
        <fullName evidence="5">CCHC-type domain-containing protein</fullName>
    </recommendedName>
</protein>
<feature type="compositionally biased region" description="Basic and acidic residues" evidence="4">
    <location>
        <begin position="533"/>
        <end position="543"/>
    </location>
</feature>
<proteinExistence type="predicted"/>
<feature type="region of interest" description="Disordered" evidence="4">
    <location>
        <begin position="364"/>
        <end position="500"/>
    </location>
</feature>
<feature type="region of interest" description="Disordered" evidence="4">
    <location>
        <begin position="124"/>
        <end position="208"/>
    </location>
</feature>
<feature type="region of interest" description="Disordered" evidence="4">
    <location>
        <begin position="1376"/>
        <end position="1428"/>
    </location>
</feature>
<dbReference type="PROSITE" id="PS00141">
    <property type="entry name" value="ASP_PROTEASE"/>
    <property type="match status" value="1"/>
</dbReference>
<dbReference type="InterPro" id="IPR036875">
    <property type="entry name" value="Znf_CCHC_sf"/>
</dbReference>
<feature type="domain" description="CCHC-type" evidence="5">
    <location>
        <begin position="286"/>
        <end position="302"/>
    </location>
</feature>
<keyword evidence="2" id="KW-0378">Hydrolase</keyword>
<gene>
    <name evidence="6" type="ORF">IEO21_09831</name>
</gene>
<keyword evidence="2" id="KW-0645">Protease</keyword>
<evidence type="ECO:0000256" key="4">
    <source>
        <dbReference type="SAM" id="MobiDB-lite"/>
    </source>
</evidence>
<dbReference type="CDD" id="cd00303">
    <property type="entry name" value="retropepsin_like"/>
    <property type="match status" value="1"/>
</dbReference>
<accession>A0A8H7TXV9</accession>
<evidence type="ECO:0000313" key="7">
    <source>
        <dbReference type="Proteomes" id="UP000639403"/>
    </source>
</evidence>
<dbReference type="Proteomes" id="UP000639403">
    <property type="component" value="Unassembled WGS sequence"/>
</dbReference>
<reference evidence="6" key="1">
    <citation type="submission" date="2020-11" db="EMBL/GenBank/DDBJ databases">
        <authorList>
            <person name="Koelle M."/>
            <person name="Horta M.A.C."/>
            <person name="Nowrousian M."/>
            <person name="Ohm R.A."/>
            <person name="Benz P."/>
            <person name="Pilgard A."/>
        </authorList>
    </citation>
    <scope>NUCLEOTIDE SEQUENCE</scope>
    <source>
        <strain evidence="6">FPRL280</strain>
    </source>
</reference>
<dbReference type="SUPFAM" id="SSF57756">
    <property type="entry name" value="Retrovirus zinc finger-like domains"/>
    <property type="match status" value="1"/>
</dbReference>
<feature type="compositionally biased region" description="Basic and acidic residues" evidence="4">
    <location>
        <begin position="515"/>
        <end position="524"/>
    </location>
</feature>
<dbReference type="Gene3D" id="2.40.70.10">
    <property type="entry name" value="Acid Proteases"/>
    <property type="match status" value="1"/>
</dbReference>
<dbReference type="GO" id="GO:0004190">
    <property type="term" value="F:aspartic-type endopeptidase activity"/>
    <property type="evidence" value="ECO:0007669"/>
    <property type="project" value="UniProtKB-KW"/>
</dbReference>
<dbReference type="InterPro" id="IPR001878">
    <property type="entry name" value="Znf_CCHC"/>
</dbReference>
<sequence>MATTGVAALPIAGTKSAPKKFTEKPASLLKVYLHTMLYFLTGIVKSLGAWREYTRGFLTISGWLRRNQRITTDEEALYFWKGIPRLFRQLLEPRLLTAQPNHDLSKPFVMADVNSKAEALLQRNRFDADRLPSDDEDSDDESSASESDLDSNDSSDSESEHDKKKRKQKAAKHKVRTKKRLVVKSEDSDNEEDIKKAQATRKKATKEMKKKANEVDDLVRQLNRMSLEDPDYGVTYLRACRLDPLVVSVVRKPIIESTPPMTRPSAPMTSALRGNVQTGTPRAEMKCYGCGKLGHGLSSCPDILGLIDRGIIIRDGTTGRLTMKDGSRIFRGMDEPFTAAIERQVGPQSHFITAAEAPFCAKVEEAASEESDGDGDDEDEDSDTEAVYVMPVKPTEKIIRTARKQAAQGPVVPPVRIQEKVDRAKGDKQKDKPPHMNESVERRSARIQGQPAPAISDPKPDCEVRPVQPHTTRDSHERVWEHQQPVDTSQRNFNPANDDEIMEDDFEPIAQKQKMAKDAKKGNKTDATPGKVDGTKRVPKKSDVQAQVDQMKILGKVLSTPVTLAVGEVFGISKEMSQHLQNVLKPKSPVVNIVASSFSTKTRGLLIRLRIEIDGRPIIAIVDTGSQLNIAHKRIWKTMLNRPMDIARSVNMNDANGGAGILQGLVENVPLTCGGVLTYANLYIGDKVPFDLLLGRPWQRGNYISIDERSDGTYLLFKDKDLEVRHEILVTPDGLDPNWSFDPAVWHSIQNSTQKGLLGQKDTRVLYCGDFREDYIYNSAYERFWQKLGADLDEMEQQQQEEQMTSRESIQPADGYTVYQVQQQPMPALLCEDNLLNDRLYVHDHSHPNEEPLLICGIKIPEKGGDQIASPNSESAADEEPLQHLEIQKQKRKNLEANNWRVPGLVGTAFPEILEGGMPEDQYEMFGSNKEHTPVRTNEECTHQVARPLGLAPVGCGQDKQVVSCLRTPAKGACDPNAQLEESDRGVLGIGNEEHLTLTSGSGYEPVPSDSNEVDEDAWQRTNIQAVRPGNAGELRRNGGQYEPISQEDKSVPFIASKELMQLEARPFALAPVHRSQDRQTWGSRIGRCSRESEQLIVALPGMLSAGQSASAQVENEGQAENLPSDSPWERTPAKTNRWPWGACPGSVEALSCATHCSDTTWPERASFASCTGSNNAQAQTQRSQLENNEIGGYLPGFSLPPPDSYHSCLGPQRAVRALLLSRTEATNKETKESVMQKGRDSPSLQLVEQRIVRWLAHQRTGNLGHADVRSLTCHRISPKVGSIERREPIEGIAQEESRGRDQPSKEARVGTKEKGEGRARKRDRSANVVAERKVRRREAPIRVAHSIEICSEALDTPDFALRALPDLRQASVPLASPSRLSRTLSLQVSSPEHPYHDGHDARRAPQQENARTRHDSASRQDAYPAECQNADARSRMLTTPPEIFKTLSTGLKPPSVKTAMPVLRQSTPYPSAMPPTQCYRLTSGAVGTVRFVPPTGPPPPTTRQSTGIQGDQLVLLGHHDLNVHGPANLGRLALGGNFTVRCAPQQTHLGTQQTFVVLGCVVWYTEPGESEARPYFGDAVITFTFRGPTETVVPFVHAYEPPPPPPPSAAIQTMSTTRNERPILPLPRRPPVPQERAQQERASHDIADVWLVENAAILGNILAASPSNIPAMLNARPLVPPPLSSSGLPSPSTPLLPVTTPDSCDIENLKIPGLLYPQDSTDADVRAVSPLKTNGLRAEPVQDEDEDMPSLVDWEADAGDKTSDVEILDDDMSANDTDEECKPAHVVIERATPEPTTLDRLEVLDFVLDNIVPQDFYDAREARRGIARETKYVLQRAHHDGIREARQHEDECEGGIVDRAQKRKGFEDLLSPRKGNPFLWPNERVSLAYAREFFEEHGTWNPTNQDYDMRDMVSLIHLLLSYDVGERVAGELHQRREMGQFGQPGHFPPTHGSFPA</sequence>
<feature type="compositionally biased region" description="Acidic residues" evidence="4">
    <location>
        <begin position="134"/>
        <end position="159"/>
    </location>
</feature>
<dbReference type="GO" id="GO:0008270">
    <property type="term" value="F:zinc ion binding"/>
    <property type="evidence" value="ECO:0007669"/>
    <property type="project" value="UniProtKB-KW"/>
</dbReference>
<comment type="caution">
    <text evidence="6">The sequence shown here is derived from an EMBL/GenBank/DDBJ whole genome shotgun (WGS) entry which is preliminary data.</text>
</comment>
<feature type="compositionally biased region" description="Polar residues" evidence="4">
    <location>
        <begin position="485"/>
        <end position="495"/>
    </location>
</feature>
<keyword evidence="2" id="KW-0064">Aspartyl protease</keyword>
<evidence type="ECO:0000259" key="5">
    <source>
        <dbReference type="PROSITE" id="PS50158"/>
    </source>
</evidence>
<evidence type="ECO:0000256" key="2">
    <source>
        <dbReference type="ARBA" id="ARBA00022750"/>
    </source>
</evidence>
<organism evidence="6 7">
    <name type="scientific">Rhodonia placenta</name>
    <dbReference type="NCBI Taxonomy" id="104341"/>
    <lineage>
        <taxon>Eukaryota</taxon>
        <taxon>Fungi</taxon>
        <taxon>Dikarya</taxon>
        <taxon>Basidiomycota</taxon>
        <taxon>Agaricomycotina</taxon>
        <taxon>Agaricomycetes</taxon>
        <taxon>Polyporales</taxon>
        <taxon>Adustoporiaceae</taxon>
        <taxon>Rhodonia</taxon>
    </lineage>
</organism>
<feature type="compositionally biased region" description="Basic and acidic residues" evidence="4">
    <location>
        <begin position="1284"/>
        <end position="1319"/>
    </location>
</feature>
<dbReference type="GO" id="GO:0006508">
    <property type="term" value="P:proteolysis"/>
    <property type="evidence" value="ECO:0007669"/>
    <property type="project" value="InterPro"/>
</dbReference>
<dbReference type="EMBL" id="JADOXO010000557">
    <property type="protein sequence ID" value="KAF9802741.1"/>
    <property type="molecule type" value="Genomic_DNA"/>
</dbReference>
<feature type="compositionally biased region" description="Basic and acidic residues" evidence="4">
    <location>
        <begin position="124"/>
        <end position="133"/>
    </location>
</feature>
<dbReference type="GO" id="GO:0006397">
    <property type="term" value="P:mRNA processing"/>
    <property type="evidence" value="ECO:0007669"/>
    <property type="project" value="UniProtKB-KW"/>
</dbReference>
<feature type="region of interest" description="Disordered" evidence="4">
    <location>
        <begin position="1284"/>
        <end position="1330"/>
    </location>
</feature>
<feature type="compositionally biased region" description="Polar residues" evidence="4">
    <location>
        <begin position="1379"/>
        <end position="1391"/>
    </location>
</feature>
<evidence type="ECO:0000256" key="1">
    <source>
        <dbReference type="ARBA" id="ARBA00022664"/>
    </source>
</evidence>
<dbReference type="PROSITE" id="PS50158">
    <property type="entry name" value="ZF_CCHC"/>
    <property type="match status" value="1"/>
</dbReference>
<keyword evidence="3" id="KW-0862">Zinc</keyword>
<keyword evidence="1" id="KW-0507">mRNA processing</keyword>
<dbReference type="SUPFAM" id="SSF50630">
    <property type="entry name" value="Acid proteases"/>
    <property type="match status" value="1"/>
</dbReference>
<keyword evidence="3" id="KW-0863">Zinc-finger</keyword>
<reference evidence="6" key="2">
    <citation type="journal article" name="Front. Microbiol.">
        <title>Degradative Capacity of Two Strains of Rhodonia placenta: From Phenotype to Genotype.</title>
        <authorList>
            <person name="Kolle M."/>
            <person name="Horta M.A.C."/>
            <person name="Nowrousian M."/>
            <person name="Ohm R.A."/>
            <person name="Benz J.P."/>
            <person name="Pilgard A."/>
        </authorList>
    </citation>
    <scope>NUCLEOTIDE SEQUENCE</scope>
    <source>
        <strain evidence="6">FPRL280</strain>
    </source>
</reference>
<feature type="compositionally biased region" description="Basic residues" evidence="4">
    <location>
        <begin position="163"/>
        <end position="182"/>
    </location>
</feature>
<feature type="compositionally biased region" description="Basic and acidic residues" evidence="4">
    <location>
        <begin position="471"/>
        <end position="481"/>
    </location>
</feature>
<feature type="region of interest" description="Disordered" evidence="4">
    <location>
        <begin position="1108"/>
        <end position="1134"/>
    </location>
</feature>
<dbReference type="GO" id="GO:0003676">
    <property type="term" value="F:nucleic acid binding"/>
    <property type="evidence" value="ECO:0007669"/>
    <property type="project" value="InterPro"/>
</dbReference>
<evidence type="ECO:0000256" key="3">
    <source>
        <dbReference type="PROSITE-ProRule" id="PRU00047"/>
    </source>
</evidence>
<evidence type="ECO:0000313" key="6">
    <source>
        <dbReference type="EMBL" id="KAF9802741.1"/>
    </source>
</evidence>
<feature type="region of interest" description="Disordered" evidence="4">
    <location>
        <begin position="515"/>
        <end position="543"/>
    </location>
</feature>
<feature type="compositionally biased region" description="Acidic residues" evidence="4">
    <location>
        <begin position="366"/>
        <end position="384"/>
    </location>
</feature>
<name>A0A8H7TXV9_9APHY</name>